<evidence type="ECO:0000313" key="2">
    <source>
        <dbReference type="Proteomes" id="UP000198727"/>
    </source>
</evidence>
<sequence>MVPALRREFAAYRLPPVEGAPPRPVPELTAAVARASRLRHSATLDTLGAELPGLLAELRAATHHQTGHDRERVF</sequence>
<dbReference type="AlphaFoldDB" id="A0A1I5QKA9"/>
<organism evidence="1 2">
    <name type="scientific">Amycolatopsis arida</name>
    <dbReference type="NCBI Taxonomy" id="587909"/>
    <lineage>
        <taxon>Bacteria</taxon>
        <taxon>Bacillati</taxon>
        <taxon>Actinomycetota</taxon>
        <taxon>Actinomycetes</taxon>
        <taxon>Pseudonocardiales</taxon>
        <taxon>Pseudonocardiaceae</taxon>
        <taxon>Amycolatopsis</taxon>
    </lineage>
</organism>
<name>A0A1I5QKA9_9PSEU</name>
<keyword evidence="2" id="KW-1185">Reference proteome</keyword>
<dbReference type="EMBL" id="FOWW01000002">
    <property type="protein sequence ID" value="SFP46500.1"/>
    <property type="molecule type" value="Genomic_DNA"/>
</dbReference>
<gene>
    <name evidence="1" type="ORF">SAMN05421810_102665</name>
</gene>
<proteinExistence type="predicted"/>
<dbReference type="RefSeq" id="WP_092529376.1">
    <property type="nucleotide sequence ID" value="NZ_FOWW01000002.1"/>
</dbReference>
<protein>
    <submittedName>
        <fullName evidence="1">Uncharacterized protein</fullName>
    </submittedName>
</protein>
<evidence type="ECO:0000313" key="1">
    <source>
        <dbReference type="EMBL" id="SFP46500.1"/>
    </source>
</evidence>
<dbReference type="Proteomes" id="UP000198727">
    <property type="component" value="Unassembled WGS sequence"/>
</dbReference>
<accession>A0A1I5QKA9</accession>
<reference evidence="2" key="1">
    <citation type="submission" date="2016-10" db="EMBL/GenBank/DDBJ databases">
        <authorList>
            <person name="Varghese N."/>
            <person name="Submissions S."/>
        </authorList>
    </citation>
    <scope>NUCLEOTIDE SEQUENCE [LARGE SCALE GENOMIC DNA]</scope>
    <source>
        <strain evidence="2">CGMCC 4.5579</strain>
    </source>
</reference>